<dbReference type="Proteomes" id="UP001177021">
    <property type="component" value="Unassembled WGS sequence"/>
</dbReference>
<organism evidence="1 2">
    <name type="scientific">Trifolium pratense</name>
    <name type="common">Red clover</name>
    <dbReference type="NCBI Taxonomy" id="57577"/>
    <lineage>
        <taxon>Eukaryota</taxon>
        <taxon>Viridiplantae</taxon>
        <taxon>Streptophyta</taxon>
        <taxon>Embryophyta</taxon>
        <taxon>Tracheophyta</taxon>
        <taxon>Spermatophyta</taxon>
        <taxon>Magnoliopsida</taxon>
        <taxon>eudicotyledons</taxon>
        <taxon>Gunneridae</taxon>
        <taxon>Pentapetalae</taxon>
        <taxon>rosids</taxon>
        <taxon>fabids</taxon>
        <taxon>Fabales</taxon>
        <taxon>Fabaceae</taxon>
        <taxon>Papilionoideae</taxon>
        <taxon>50 kb inversion clade</taxon>
        <taxon>NPAAA clade</taxon>
        <taxon>Hologalegina</taxon>
        <taxon>IRL clade</taxon>
        <taxon>Trifolieae</taxon>
        <taxon>Trifolium</taxon>
    </lineage>
</organism>
<evidence type="ECO:0000313" key="1">
    <source>
        <dbReference type="EMBL" id="CAJ2638633.1"/>
    </source>
</evidence>
<gene>
    <name evidence="1" type="ORF">MILVUS5_LOCUS8807</name>
</gene>
<keyword evidence="2" id="KW-1185">Reference proteome</keyword>
<sequence length="765" mass="88625">MQNMKEEDVNRCQIQEWYPNFKSVSVKTIIHQLPESFIQYLLDDSGPFLLPVSVLNEDALPNRIHNPIDEEDFQVSEGSDDDEADESSPPPSFPELELQVKESIESLGGSVFPKLNWSAPKDSAWISTSATLRCTTFSEIALLFRASDSLVHDLCHAYDSCQDKSSSRPHNFFLALRKWYPSLKPEMEFRCFVRNHKLIGISQREVTTFYPVLVEKKDDLLLQIQGFFNNCVRTKFELENYAFDIYVTNNERVKIVDFNTWGGFTLSLLFTWDELEHIHSEEEDDVEFRIVEDRCGVRPGLKTAVPYDYLDTSSGSGWDQFLRNADEELRQQSRSTEAATQRKTLILRRRNRRRKKSKAMSDRISRLQDEILCHILSFVTTKEAVATSVLSKRWTHLWIYVPNIDFNISVDNSRSNYKFNESVYSVLASRDAVGSNVDSFRLDIEYGNPHLGHNCGFPNIVRWINLVVQRKLKHLYLHLYFGKYDDDDLDEDVSLPKLPISIFTCKTLVSLNLYRFHVEGFSFSSIGFGFPSLKTLILEDIDFSKGRDFLLLLSGCPNLEDLQLYDMFFTFANDHLALQEFKSLSLPKLTRADISPHFWFVFPLKALSTSKPTCLDTLKLYAKDHEVVEVNQLQRLYSDIRIFHNLTYLQLQLTNSYDLVVQVLHHCPKLQDLELYKEPACTIDQKNLVEPEFVPHCLSSYLTTCTILNMGGQQSELMVATFILKNARILQTMEIWTQREQEQPEIERKLFQCPKASATCQLLVY</sequence>
<accession>A0ACB0J4G7</accession>
<evidence type="ECO:0000313" key="2">
    <source>
        <dbReference type="Proteomes" id="UP001177021"/>
    </source>
</evidence>
<dbReference type="EMBL" id="CASHSV030000024">
    <property type="protein sequence ID" value="CAJ2638633.1"/>
    <property type="molecule type" value="Genomic_DNA"/>
</dbReference>
<comment type="caution">
    <text evidence="1">The sequence shown here is derived from an EMBL/GenBank/DDBJ whole genome shotgun (WGS) entry which is preliminary data.</text>
</comment>
<reference evidence="1" key="1">
    <citation type="submission" date="2023-10" db="EMBL/GenBank/DDBJ databases">
        <authorList>
            <person name="Rodriguez Cubillos JULIANA M."/>
            <person name="De Vega J."/>
        </authorList>
    </citation>
    <scope>NUCLEOTIDE SEQUENCE</scope>
</reference>
<name>A0ACB0J4G7_TRIPR</name>
<proteinExistence type="predicted"/>
<protein>
    <submittedName>
        <fullName evidence="1">Uncharacterized protein</fullName>
    </submittedName>
</protein>